<feature type="transmembrane region" description="Helical" evidence="2">
    <location>
        <begin position="91"/>
        <end position="115"/>
    </location>
</feature>
<feature type="transmembrane region" description="Helical" evidence="2">
    <location>
        <begin position="41"/>
        <end position="61"/>
    </location>
</feature>
<feature type="transmembrane region" description="Helical" evidence="2">
    <location>
        <begin position="246"/>
        <end position="265"/>
    </location>
</feature>
<dbReference type="GO" id="GO:0022857">
    <property type="term" value="F:transmembrane transporter activity"/>
    <property type="evidence" value="ECO:0007669"/>
    <property type="project" value="InterPro"/>
</dbReference>
<dbReference type="OrthoDB" id="9816124at2"/>
<comment type="caution">
    <text evidence="3">The sequence shown here is derived from an EMBL/GenBank/DDBJ whole genome shotgun (WGS) entry which is preliminary data.</text>
</comment>
<feature type="transmembrane region" description="Helical" evidence="2">
    <location>
        <begin position="368"/>
        <end position="387"/>
    </location>
</feature>
<accession>A0A2N6SG59</accession>
<evidence type="ECO:0000313" key="4">
    <source>
        <dbReference type="Proteomes" id="UP000235670"/>
    </source>
</evidence>
<protein>
    <submittedName>
        <fullName evidence="3">MFS transporter</fullName>
    </submittedName>
</protein>
<feature type="transmembrane region" description="Helical" evidence="2">
    <location>
        <begin position="136"/>
        <end position="154"/>
    </location>
</feature>
<sequence length="396" mass="45250">MSNVKFFYTANILFTIIISFFNPILYIYLLSKQFSFTEVGLYLTFFWIVSFLTEIPCGAITDNIGGKNSLILSLVLKIVGLAMIFSGKLYIIYISAILSAISESFQSGTLSSWIVNVGKKYDMNINIDKVFSRSSLYSLFFSLVIGFISAKYLYEFDKNLPIIFSIIICFISLIVIVIFMKELEEIHKISIEKLKGSFITVKKSLKEILYIKSSLYLMLIFLLPQIIDLGPSNQWQAVFENLDASIIGYVWIGISLSGMLGSIVYEKFSNAFSKLKMLYILIVVNILLLLLFIFSINLYVKFVLFMFYIFIFTLIGIQINIFMHKYLVKSDENRTTTVSVFYTFESILVAILLSINGYLTDLVGISKTWLIFLIVVLIISTLSAIKLKLTTERENN</sequence>
<feature type="transmembrane region" description="Helical" evidence="2">
    <location>
        <begin position="277"/>
        <end position="296"/>
    </location>
</feature>
<proteinExistence type="predicted"/>
<dbReference type="PANTHER" id="PTHR23530">
    <property type="entry name" value="TRANSPORT PROTEIN-RELATED"/>
    <property type="match status" value="1"/>
</dbReference>
<feature type="transmembrane region" description="Helical" evidence="2">
    <location>
        <begin position="208"/>
        <end position="226"/>
    </location>
</feature>
<reference evidence="3 4" key="1">
    <citation type="submission" date="2017-09" db="EMBL/GenBank/DDBJ databases">
        <title>Bacterial strain isolated from the female urinary microbiota.</title>
        <authorList>
            <person name="Thomas-White K."/>
            <person name="Kumar N."/>
            <person name="Forster S."/>
            <person name="Putonti C."/>
            <person name="Lawley T."/>
            <person name="Wolfe A.J."/>
        </authorList>
    </citation>
    <scope>NUCLEOTIDE SEQUENCE [LARGE SCALE GENOMIC DNA]</scope>
    <source>
        <strain evidence="3 4">UMB0186</strain>
    </source>
</reference>
<feature type="transmembrane region" description="Helical" evidence="2">
    <location>
        <begin position="68"/>
        <end position="85"/>
    </location>
</feature>
<organism evidence="3 4">
    <name type="scientific">Gemella sanguinis</name>
    <dbReference type="NCBI Taxonomy" id="84135"/>
    <lineage>
        <taxon>Bacteria</taxon>
        <taxon>Bacillati</taxon>
        <taxon>Bacillota</taxon>
        <taxon>Bacilli</taxon>
        <taxon>Bacillales</taxon>
        <taxon>Gemellaceae</taxon>
        <taxon>Gemella</taxon>
    </lineage>
</organism>
<feature type="transmembrane region" description="Helical" evidence="2">
    <location>
        <begin position="302"/>
        <end position="323"/>
    </location>
</feature>
<dbReference type="Proteomes" id="UP000235670">
    <property type="component" value="Unassembled WGS sequence"/>
</dbReference>
<keyword evidence="2" id="KW-0812">Transmembrane</keyword>
<feature type="transmembrane region" description="Helical" evidence="2">
    <location>
        <begin position="335"/>
        <end position="356"/>
    </location>
</feature>
<dbReference type="InterPro" id="IPR053160">
    <property type="entry name" value="MFS_DHA3_Transporter"/>
</dbReference>
<dbReference type="InterPro" id="IPR011701">
    <property type="entry name" value="MFS"/>
</dbReference>
<keyword evidence="2" id="KW-0472">Membrane</keyword>
<dbReference type="CDD" id="cd06174">
    <property type="entry name" value="MFS"/>
    <property type="match status" value="1"/>
</dbReference>
<dbReference type="SUPFAM" id="SSF103473">
    <property type="entry name" value="MFS general substrate transporter"/>
    <property type="match status" value="1"/>
</dbReference>
<dbReference type="EMBL" id="PNGT01000002">
    <property type="protein sequence ID" value="PMC52925.1"/>
    <property type="molecule type" value="Genomic_DNA"/>
</dbReference>
<feature type="transmembrane region" description="Helical" evidence="2">
    <location>
        <begin position="7"/>
        <end position="29"/>
    </location>
</feature>
<name>A0A2N6SG59_9BACL</name>
<gene>
    <name evidence="3" type="ORF">CJ218_03265</name>
</gene>
<evidence type="ECO:0000256" key="1">
    <source>
        <dbReference type="ARBA" id="ARBA00004651"/>
    </source>
</evidence>
<feature type="transmembrane region" description="Helical" evidence="2">
    <location>
        <begin position="160"/>
        <end position="180"/>
    </location>
</feature>
<dbReference type="RefSeq" id="WP_102189603.1">
    <property type="nucleotide sequence ID" value="NZ_CAUUTG010000008.1"/>
</dbReference>
<keyword evidence="2" id="KW-1133">Transmembrane helix</keyword>
<evidence type="ECO:0000256" key="2">
    <source>
        <dbReference type="SAM" id="Phobius"/>
    </source>
</evidence>
<dbReference type="Gene3D" id="1.20.1250.20">
    <property type="entry name" value="MFS general substrate transporter like domains"/>
    <property type="match status" value="2"/>
</dbReference>
<dbReference type="PANTHER" id="PTHR23530:SF1">
    <property type="entry name" value="PERMEASE, MAJOR FACILITATOR SUPERFAMILY-RELATED"/>
    <property type="match status" value="1"/>
</dbReference>
<dbReference type="InterPro" id="IPR036259">
    <property type="entry name" value="MFS_trans_sf"/>
</dbReference>
<comment type="subcellular location">
    <subcellularLocation>
        <location evidence="1">Cell membrane</location>
        <topology evidence="1">Multi-pass membrane protein</topology>
    </subcellularLocation>
</comment>
<dbReference type="Pfam" id="PF07690">
    <property type="entry name" value="MFS_1"/>
    <property type="match status" value="1"/>
</dbReference>
<dbReference type="AlphaFoldDB" id="A0A2N6SG59"/>
<dbReference type="STRING" id="84135.GCA_001052115_00738"/>
<evidence type="ECO:0000313" key="3">
    <source>
        <dbReference type="EMBL" id="PMC52925.1"/>
    </source>
</evidence>
<dbReference type="GO" id="GO:0005886">
    <property type="term" value="C:plasma membrane"/>
    <property type="evidence" value="ECO:0007669"/>
    <property type="project" value="UniProtKB-SubCell"/>
</dbReference>